<keyword evidence="4" id="KW-1185">Reference proteome</keyword>
<evidence type="ECO:0000256" key="2">
    <source>
        <dbReference type="ARBA" id="ARBA00023002"/>
    </source>
</evidence>
<dbReference type="SUPFAM" id="SSF51735">
    <property type="entry name" value="NAD(P)-binding Rossmann-fold domains"/>
    <property type="match status" value="1"/>
</dbReference>
<dbReference type="InterPro" id="IPR036291">
    <property type="entry name" value="NAD(P)-bd_dom_sf"/>
</dbReference>
<evidence type="ECO:0000256" key="1">
    <source>
        <dbReference type="ARBA" id="ARBA00006484"/>
    </source>
</evidence>
<dbReference type="InterPro" id="IPR002347">
    <property type="entry name" value="SDR_fam"/>
</dbReference>
<dbReference type="Proteomes" id="UP001642484">
    <property type="component" value="Unassembled WGS sequence"/>
</dbReference>
<dbReference type="EMBL" id="CAXAMN010026273">
    <property type="protein sequence ID" value="CAK9101818.1"/>
    <property type="molecule type" value="Genomic_DNA"/>
</dbReference>
<evidence type="ECO:0008006" key="5">
    <source>
        <dbReference type="Google" id="ProtNLM"/>
    </source>
</evidence>
<dbReference type="PANTHER" id="PTHR24320">
    <property type="entry name" value="RETINOL DEHYDROGENASE"/>
    <property type="match status" value="1"/>
</dbReference>
<proteinExistence type="inferred from homology"/>
<evidence type="ECO:0000313" key="4">
    <source>
        <dbReference type="Proteomes" id="UP001642484"/>
    </source>
</evidence>
<name>A0ABP0RNA9_9DINO</name>
<dbReference type="PRINTS" id="PR00081">
    <property type="entry name" value="GDHRDH"/>
</dbReference>
<comment type="caution">
    <text evidence="3">The sequence shown here is derived from an EMBL/GenBank/DDBJ whole genome shotgun (WGS) entry which is preliminary data.</text>
</comment>
<sequence>MLASVPSLLTTCQRSALFAQQGLPPPSTRCRVKMSCKVEEDQALRILRRSAVAFCAASIGRKVASAKTAKTSESGKTALITGASTGIGKATAAELAQSGQYSRIFLAGHNEAKTRQAMKDLRAEVQLDYLPLELASLESVRQAAKTFQDSQLPLHTLICNAAVMAIPERQTTKDGFELQFEVNYLSHFLLVNLLIPQLASAGTKEDPARIISVSSSAHFVRSPLAFGDTDALNLEDSSGPRAYYPWTAYGQSKLAQVIFTYELARRLAERQLPVVANVLDPGIVDTELQRYLPTPAPTAVMRFAKSPKQGAETSVMLALEKTKTSGGYWVDGKKAESLGRGPPPLPFNKELGVEGSTSYDTKTWASLWRQSAELVGIQTPI</sequence>
<reference evidence="3 4" key="1">
    <citation type="submission" date="2024-02" db="EMBL/GenBank/DDBJ databases">
        <authorList>
            <person name="Chen Y."/>
            <person name="Shah S."/>
            <person name="Dougan E. K."/>
            <person name="Thang M."/>
            <person name="Chan C."/>
        </authorList>
    </citation>
    <scope>NUCLEOTIDE SEQUENCE [LARGE SCALE GENOMIC DNA]</scope>
</reference>
<keyword evidence="2" id="KW-0560">Oxidoreductase</keyword>
<gene>
    <name evidence="3" type="ORF">CCMP2556_LOCUS47979</name>
</gene>
<organism evidence="3 4">
    <name type="scientific">Durusdinium trenchii</name>
    <dbReference type="NCBI Taxonomy" id="1381693"/>
    <lineage>
        <taxon>Eukaryota</taxon>
        <taxon>Sar</taxon>
        <taxon>Alveolata</taxon>
        <taxon>Dinophyceae</taxon>
        <taxon>Suessiales</taxon>
        <taxon>Symbiodiniaceae</taxon>
        <taxon>Durusdinium</taxon>
    </lineage>
</organism>
<dbReference type="Gene3D" id="3.40.50.720">
    <property type="entry name" value="NAD(P)-binding Rossmann-like Domain"/>
    <property type="match status" value="1"/>
</dbReference>
<dbReference type="Pfam" id="PF00106">
    <property type="entry name" value="adh_short"/>
    <property type="match status" value="1"/>
</dbReference>
<comment type="similarity">
    <text evidence="1">Belongs to the short-chain dehydrogenases/reductases (SDR) family.</text>
</comment>
<dbReference type="CDD" id="cd05327">
    <property type="entry name" value="retinol-DH_like_SDR_c_like"/>
    <property type="match status" value="1"/>
</dbReference>
<protein>
    <recommendedName>
        <fullName evidence="5">Protochlorophyllide reductase</fullName>
    </recommendedName>
</protein>
<dbReference type="PANTHER" id="PTHR24320:SF152">
    <property type="entry name" value="SHORT-CHAIN DEHYDROGENASE_REDUCTASE FAMILY PROTEIN"/>
    <property type="match status" value="1"/>
</dbReference>
<evidence type="ECO:0000313" key="3">
    <source>
        <dbReference type="EMBL" id="CAK9101818.1"/>
    </source>
</evidence>
<accession>A0ABP0RNA9</accession>